<dbReference type="InterPro" id="IPR010985">
    <property type="entry name" value="Ribbon_hlx_hlx"/>
</dbReference>
<proteinExistence type="predicted"/>
<protein>
    <submittedName>
        <fullName evidence="1">Uncharacterized protein</fullName>
    </submittedName>
</protein>
<evidence type="ECO:0000313" key="1">
    <source>
        <dbReference type="EMBL" id="DAG03758.1"/>
    </source>
</evidence>
<dbReference type="SUPFAM" id="SSF47598">
    <property type="entry name" value="Ribbon-helix-helix"/>
    <property type="match status" value="1"/>
</dbReference>
<dbReference type="GO" id="GO:0006355">
    <property type="term" value="P:regulation of DNA-templated transcription"/>
    <property type="evidence" value="ECO:0007669"/>
    <property type="project" value="InterPro"/>
</dbReference>
<dbReference type="EMBL" id="BK016235">
    <property type="protein sequence ID" value="DAG03758.1"/>
    <property type="molecule type" value="Genomic_DNA"/>
</dbReference>
<organism evidence="1">
    <name type="scientific">Siphoviridae sp. ctfhy6</name>
    <dbReference type="NCBI Taxonomy" id="2825597"/>
    <lineage>
        <taxon>Viruses</taxon>
        <taxon>Duplodnaviria</taxon>
        <taxon>Heunggongvirae</taxon>
        <taxon>Uroviricota</taxon>
        <taxon>Caudoviricetes</taxon>
    </lineage>
</organism>
<reference evidence="1" key="1">
    <citation type="journal article" date="2021" name="Proc. Natl. Acad. Sci. U.S.A.">
        <title>A Catalog of Tens of Thousands of Viruses from Human Metagenomes Reveals Hidden Associations with Chronic Diseases.</title>
        <authorList>
            <person name="Tisza M.J."/>
            <person name="Buck C.B."/>
        </authorList>
    </citation>
    <scope>NUCLEOTIDE SEQUENCE</scope>
    <source>
        <strain evidence="1">Ctfhy6</strain>
    </source>
</reference>
<dbReference type="InterPro" id="IPR008651">
    <property type="entry name" value="Uncharacterised_HicB"/>
</dbReference>
<name>A0A8S5VAM7_9CAUD</name>
<dbReference type="Gene3D" id="1.10.1220.10">
    <property type="entry name" value="Met repressor-like"/>
    <property type="match status" value="1"/>
</dbReference>
<dbReference type="Pfam" id="PF05534">
    <property type="entry name" value="HicB"/>
    <property type="match status" value="1"/>
</dbReference>
<sequence>MATEAQIRASTKYNRKQDTITVRMDKEIGKKIRDAAERQGVSVKEFILAAVMPHINDK</sequence>
<dbReference type="InterPro" id="IPR013321">
    <property type="entry name" value="Arc_rbn_hlx_hlx"/>
</dbReference>
<accession>A0A8S5VAM7</accession>